<dbReference type="STRING" id="273068.TTE1504"/>
<keyword evidence="2" id="KW-0645">Protease</keyword>
<dbReference type="Proteomes" id="UP000000555">
    <property type="component" value="Chromosome"/>
</dbReference>
<keyword evidence="1" id="KW-0812">Transmembrane</keyword>
<dbReference type="PANTHER" id="PTHR36434:SF1">
    <property type="entry name" value="MEMBRANE PROTEASE YUGP-RELATED"/>
    <property type="match status" value="1"/>
</dbReference>
<dbReference type="Pfam" id="PF04298">
    <property type="entry name" value="Zn_peptidase_2"/>
    <property type="match status" value="1"/>
</dbReference>
<feature type="transmembrane region" description="Helical" evidence="1">
    <location>
        <begin position="152"/>
        <end position="170"/>
    </location>
</feature>
<protein>
    <submittedName>
        <fullName evidence="2">Predicted Zn-dependent protease</fullName>
    </submittedName>
</protein>
<keyword evidence="1" id="KW-1133">Transmembrane helix</keyword>
<proteinExistence type="predicted"/>
<feature type="transmembrane region" description="Helical" evidence="1">
    <location>
        <begin position="202"/>
        <end position="226"/>
    </location>
</feature>
<dbReference type="GO" id="GO:0006508">
    <property type="term" value="P:proteolysis"/>
    <property type="evidence" value="ECO:0007669"/>
    <property type="project" value="UniProtKB-KW"/>
</dbReference>
<dbReference type="HOGENOM" id="CLU_084406_0_0_9"/>
<keyword evidence="3" id="KW-1185">Reference proteome</keyword>
<reference evidence="2 3" key="1">
    <citation type="journal article" date="2002" name="Genome Res.">
        <title>A complete sequence of the T. tengcongensis genome.</title>
        <authorList>
            <person name="Bao Q."/>
            <person name="Tian Y."/>
            <person name="Li W."/>
            <person name="Xu Z."/>
            <person name="Xuan Z."/>
            <person name="Hu S."/>
            <person name="Dong W."/>
            <person name="Yang J."/>
            <person name="Chen Y."/>
            <person name="Xue Y."/>
            <person name="Xu Y."/>
            <person name="Lai X."/>
            <person name="Huang L."/>
            <person name="Dong X."/>
            <person name="Ma Y."/>
            <person name="Ling L."/>
            <person name="Tan H."/>
            <person name="Chen R."/>
            <person name="Wang J."/>
            <person name="Yu J."/>
            <person name="Yang H."/>
        </authorList>
    </citation>
    <scope>NUCLEOTIDE SEQUENCE [LARGE SCALE GENOMIC DNA]</scope>
    <source>
        <strain evidence="3">DSM 15242 / JCM 11007 / NBRC 100824 / MB4</strain>
    </source>
</reference>
<evidence type="ECO:0000256" key="1">
    <source>
        <dbReference type="SAM" id="Phobius"/>
    </source>
</evidence>
<dbReference type="eggNOG" id="COG2738">
    <property type="taxonomic scope" value="Bacteria"/>
</dbReference>
<dbReference type="InterPro" id="IPR007395">
    <property type="entry name" value="Zn_peptidase_2"/>
</dbReference>
<dbReference type="EMBL" id="AE008691">
    <property type="protein sequence ID" value="AAM24722.1"/>
    <property type="molecule type" value="Genomic_DNA"/>
</dbReference>
<dbReference type="GO" id="GO:0008233">
    <property type="term" value="F:peptidase activity"/>
    <property type="evidence" value="ECO:0007669"/>
    <property type="project" value="UniProtKB-KW"/>
</dbReference>
<organism evidence="2 3">
    <name type="scientific">Caldanaerobacter subterraneus subsp. tengcongensis (strain DSM 15242 / JCM 11007 / NBRC 100824 / MB4)</name>
    <name type="common">Thermoanaerobacter tengcongensis</name>
    <dbReference type="NCBI Taxonomy" id="273068"/>
    <lineage>
        <taxon>Bacteria</taxon>
        <taxon>Bacillati</taxon>
        <taxon>Bacillota</taxon>
        <taxon>Clostridia</taxon>
        <taxon>Thermoanaerobacterales</taxon>
        <taxon>Thermoanaerobacteraceae</taxon>
        <taxon>Caldanaerobacter</taxon>
    </lineage>
</organism>
<evidence type="ECO:0000313" key="2">
    <source>
        <dbReference type="EMBL" id="AAM24722.1"/>
    </source>
</evidence>
<name>Q8R9T3_CALS4</name>
<sequence>MGVDIMFWDSTIILLIPALLFAMYAQAQVQTTFGRYSHVRNMYGYTAEQVARRILDSMGLYDVRIERIPGNLTDHYDPRVKVLRLSDAVYGNDSIAAIGVAAHEAGHAVQHAKGYIPLLLRNSLVPVANLGANLAWPMVILGLFMGSAGIHFINLGIILFSAAVLFQVITLPVEIDASRRAIALLQANGLFTREDLEPAKKVLQAAALTYVAAALVSIMQLLRLFIIRDSRE</sequence>
<dbReference type="PANTHER" id="PTHR36434">
    <property type="entry name" value="MEMBRANE PROTEASE YUGP-RELATED"/>
    <property type="match status" value="1"/>
</dbReference>
<dbReference type="KEGG" id="tte:TTE1504"/>
<accession>Q8R9T3</accession>
<evidence type="ECO:0000313" key="3">
    <source>
        <dbReference type="Proteomes" id="UP000000555"/>
    </source>
</evidence>
<gene>
    <name evidence="2" type="ordered locus">TTE1504</name>
</gene>
<keyword evidence="2" id="KW-0378">Hydrolase</keyword>
<keyword evidence="1" id="KW-0472">Membrane</keyword>
<dbReference type="AlphaFoldDB" id="Q8R9T3"/>